<feature type="compositionally biased region" description="Polar residues" evidence="1">
    <location>
        <begin position="604"/>
        <end position="617"/>
    </location>
</feature>
<feature type="compositionally biased region" description="Gly residues" evidence="1">
    <location>
        <begin position="956"/>
        <end position="980"/>
    </location>
</feature>
<dbReference type="CDD" id="cd11576">
    <property type="entry name" value="GH99_GH71_like_2"/>
    <property type="match status" value="1"/>
</dbReference>
<keyword evidence="3" id="KW-1185">Reference proteome</keyword>
<evidence type="ECO:0008006" key="4">
    <source>
        <dbReference type="Google" id="ProtNLM"/>
    </source>
</evidence>
<sequence>MASSSSNNNAGKILKRANPSTIHDKFLVGYQGWFTCPGDGEPVGPGHHGWLHWFNQPIPDGGRPNTDVWPDVSSYSPSELFPAPGLKTKAGEPVFLFSSRNAKTVQKHFHWMAEHGVDGAFLQRFAGQCDLEAGNEGIMRIRDEVGDRVREAAEREGRVFAIMYDVSGVPADRIQRILERDWAHLVRNKDVLDSPNYLRERGKPVVALWGFGFDNANHTPALVHSITQFFRDNTPGGVYIMGGTPASWRTAEGDADRNPAFLDVWMNDFDAISPWTVGRYSTEQDADKFFEEKMKGDFDLIKRHNEEGSGRKIDYIPVVLPGGSGFNLSEGKWGFNDIKRRGGRFLWKQISNAKRLGARTMYGAMWDEYDEGTAFMPIVEHKRNLPVSDKFRFMALDEDGYDVPSDWYMRICGFAAEGLRSERRIHETFPIKELQDYWSSRPKYEAVSQKSADFVSGSSSAAAGGASGSGAGSSDADGQTYEEWLAAQKEDKDELPPPPYSLEAEEAESTPVSQTQSVAAAAPTVAVASSTPTTGQSAPTNLTGPTQLAPQNHTGGPPVANASTYPASGHVGPGPAPNGPGGIQNLSQNPVAVLAHDFGRQSISNPSNSAFGGNVSVNAGAPTASPPPLHPAHPAAQNSAHATASVYPGLQSRPSIQGQPRPPSAQARPSSQQQYSRPQSQQGHPSSPSVATVGVASSSTQATPVSGPWSQSQWPPQEWNIPSNQASPAPIVPQSTHPGVSGGGANLTRPHTFTASASSGAGGGSLRPSATVIGRPSAAASSQIAPPVNYPNSAISGQHSQSPYPPPPNNHTPANNTYSSTSYPQHAASSYTPGPPAAAPPFHGHGHSTPSFPTGPSASPYTPPVSSYPGHGGHIFPEQPSNSAYQSMPGSSYTPWSGGPSHISPPHSPHSVGASPFPGQSAYNSRPYTPAQGPQQQQYSGPSFPSSAQPSPPIGGPEGGGMYFPQGPGGEESYFGGGSGSNVNVHATGSTAYGASYPGQYDTSSSSSYPGQGGPAYPQAGPPAPGPWMPPAVPPRPPAQSGYSYGRPSGPAFPMASSSAGSGPLGFALNAVDRVAGKKTREQLESQVGSLAQTGSKLFNKYMK</sequence>
<feature type="compositionally biased region" description="Low complexity" evidence="1">
    <location>
        <begin position="511"/>
        <end position="534"/>
    </location>
</feature>
<feature type="compositionally biased region" description="Polar residues" evidence="1">
    <location>
        <begin position="879"/>
        <end position="894"/>
    </location>
</feature>
<feature type="compositionally biased region" description="Polar residues" evidence="1">
    <location>
        <begin position="708"/>
        <end position="738"/>
    </location>
</feature>
<dbReference type="AlphaFoldDB" id="A0A067SCW0"/>
<feature type="region of interest" description="Disordered" evidence="1">
    <location>
        <begin position="456"/>
        <end position="478"/>
    </location>
</feature>
<feature type="compositionally biased region" description="Low complexity" evidence="1">
    <location>
        <begin position="664"/>
        <end position="703"/>
    </location>
</feature>
<dbReference type="Proteomes" id="UP000027222">
    <property type="component" value="Unassembled WGS sequence"/>
</dbReference>
<feature type="compositionally biased region" description="Low complexity" evidence="1">
    <location>
        <begin position="895"/>
        <end position="913"/>
    </location>
</feature>
<name>A0A067SCW0_GALM3</name>
<dbReference type="STRING" id="685588.A0A067SCW0"/>
<feature type="compositionally biased region" description="Pro residues" evidence="1">
    <location>
        <begin position="1020"/>
        <end position="1038"/>
    </location>
</feature>
<proteinExistence type="predicted"/>
<gene>
    <name evidence="2" type="ORF">GALMADRAFT_256607</name>
</gene>
<dbReference type="EMBL" id="KL142406">
    <property type="protein sequence ID" value="KDR68765.1"/>
    <property type="molecule type" value="Genomic_DNA"/>
</dbReference>
<evidence type="ECO:0000313" key="3">
    <source>
        <dbReference type="Proteomes" id="UP000027222"/>
    </source>
</evidence>
<feature type="compositionally biased region" description="Polar residues" evidence="1">
    <location>
        <begin position="848"/>
        <end position="860"/>
    </location>
</feature>
<feature type="compositionally biased region" description="Low complexity" evidence="1">
    <location>
        <begin position="996"/>
        <end position="1019"/>
    </location>
</feature>
<evidence type="ECO:0000256" key="1">
    <source>
        <dbReference type="SAM" id="MobiDB-lite"/>
    </source>
</evidence>
<feature type="compositionally biased region" description="Low complexity" evidence="1">
    <location>
        <begin position="927"/>
        <end position="949"/>
    </location>
</feature>
<protein>
    <recommendedName>
        <fullName evidence="4">Xylosidase/arabinosidase</fullName>
    </recommendedName>
</protein>
<feature type="compositionally biased region" description="Polar residues" evidence="1">
    <location>
        <begin position="535"/>
        <end position="554"/>
    </location>
</feature>
<dbReference type="OrthoDB" id="2589715at2759"/>
<reference evidence="3" key="1">
    <citation type="journal article" date="2014" name="Proc. Natl. Acad. Sci. U.S.A.">
        <title>Extensive sampling of basidiomycete genomes demonstrates inadequacy of the white-rot/brown-rot paradigm for wood decay fungi.</title>
        <authorList>
            <person name="Riley R."/>
            <person name="Salamov A.A."/>
            <person name="Brown D.W."/>
            <person name="Nagy L.G."/>
            <person name="Floudas D."/>
            <person name="Held B.W."/>
            <person name="Levasseur A."/>
            <person name="Lombard V."/>
            <person name="Morin E."/>
            <person name="Otillar R."/>
            <person name="Lindquist E.A."/>
            <person name="Sun H."/>
            <person name="LaButti K.M."/>
            <person name="Schmutz J."/>
            <person name="Jabbour D."/>
            <person name="Luo H."/>
            <person name="Baker S.E."/>
            <person name="Pisabarro A.G."/>
            <person name="Walton J.D."/>
            <person name="Blanchette R.A."/>
            <person name="Henrissat B."/>
            <person name="Martin F."/>
            <person name="Cullen D."/>
            <person name="Hibbett D.S."/>
            <person name="Grigoriev I.V."/>
        </authorList>
    </citation>
    <scope>NUCLEOTIDE SEQUENCE [LARGE SCALE GENOMIC DNA]</scope>
    <source>
        <strain evidence="3">CBS 339.88</strain>
    </source>
</reference>
<feature type="compositionally biased region" description="Polar residues" evidence="1">
    <location>
        <begin position="819"/>
        <end position="832"/>
    </location>
</feature>
<accession>A0A067SCW0</accession>
<dbReference type="HOGENOM" id="CLU_013292_0_0_1"/>
<organism evidence="2 3">
    <name type="scientific">Galerina marginata (strain CBS 339.88)</name>
    <dbReference type="NCBI Taxonomy" id="685588"/>
    <lineage>
        <taxon>Eukaryota</taxon>
        <taxon>Fungi</taxon>
        <taxon>Dikarya</taxon>
        <taxon>Basidiomycota</taxon>
        <taxon>Agaricomycotina</taxon>
        <taxon>Agaricomycetes</taxon>
        <taxon>Agaricomycetidae</taxon>
        <taxon>Agaricales</taxon>
        <taxon>Agaricineae</taxon>
        <taxon>Strophariaceae</taxon>
        <taxon>Galerina</taxon>
    </lineage>
</organism>
<dbReference type="Gene3D" id="3.20.20.80">
    <property type="entry name" value="Glycosidases"/>
    <property type="match status" value="1"/>
</dbReference>
<feature type="region of interest" description="Disordered" evidence="1">
    <location>
        <begin position="604"/>
        <end position="1060"/>
    </location>
</feature>
<evidence type="ECO:0000313" key="2">
    <source>
        <dbReference type="EMBL" id="KDR68765.1"/>
    </source>
</evidence>
<feature type="region of interest" description="Disordered" evidence="1">
    <location>
        <begin position="490"/>
        <end position="586"/>
    </location>
</feature>
<feature type="compositionally biased region" description="Polar residues" evidence="1">
    <location>
        <begin position="982"/>
        <end position="993"/>
    </location>
</feature>